<evidence type="ECO:0000313" key="3">
    <source>
        <dbReference type="Proteomes" id="UP001596116"/>
    </source>
</evidence>
<dbReference type="SUPFAM" id="SSF46785">
    <property type="entry name" value="Winged helix' DNA-binding domain"/>
    <property type="match status" value="1"/>
</dbReference>
<organism evidence="2 3">
    <name type="scientific">Hyphococcus aureus</name>
    <dbReference type="NCBI Taxonomy" id="2666033"/>
    <lineage>
        <taxon>Bacteria</taxon>
        <taxon>Pseudomonadati</taxon>
        <taxon>Pseudomonadota</taxon>
        <taxon>Alphaproteobacteria</taxon>
        <taxon>Parvularculales</taxon>
        <taxon>Parvularculaceae</taxon>
        <taxon>Hyphococcus</taxon>
    </lineage>
</organism>
<dbReference type="PANTHER" id="PTHR33221">
    <property type="entry name" value="WINGED HELIX-TURN-HELIX TRANSCRIPTIONAL REGULATOR, RRF2 FAMILY"/>
    <property type="match status" value="1"/>
</dbReference>
<dbReference type="NCBIfam" id="TIGR00738">
    <property type="entry name" value="rrf2_super"/>
    <property type="match status" value="1"/>
</dbReference>
<keyword evidence="1" id="KW-0238">DNA-binding</keyword>
<dbReference type="InterPro" id="IPR036388">
    <property type="entry name" value="WH-like_DNA-bd_sf"/>
</dbReference>
<evidence type="ECO:0000313" key="2">
    <source>
        <dbReference type="EMBL" id="MFC6037622.1"/>
    </source>
</evidence>
<dbReference type="Pfam" id="PF02082">
    <property type="entry name" value="Rrf2"/>
    <property type="match status" value="1"/>
</dbReference>
<dbReference type="EMBL" id="JBHPON010000003">
    <property type="protein sequence ID" value="MFC6037622.1"/>
    <property type="molecule type" value="Genomic_DNA"/>
</dbReference>
<dbReference type="Gene3D" id="1.10.10.10">
    <property type="entry name" value="Winged helix-like DNA-binding domain superfamily/Winged helix DNA-binding domain"/>
    <property type="match status" value="1"/>
</dbReference>
<accession>A0ABW1L3A2</accession>
<gene>
    <name evidence="2" type="ORF">ACFMB1_18860</name>
</gene>
<protein>
    <submittedName>
        <fullName evidence="2">RrF2 family transcriptional regulator</fullName>
    </submittedName>
</protein>
<comment type="caution">
    <text evidence="2">The sequence shown here is derived from an EMBL/GenBank/DDBJ whole genome shotgun (WGS) entry which is preliminary data.</text>
</comment>
<keyword evidence="3" id="KW-1185">Reference proteome</keyword>
<dbReference type="InterPro" id="IPR000944">
    <property type="entry name" value="Tscrpt_reg_Rrf2"/>
</dbReference>
<dbReference type="InterPro" id="IPR036390">
    <property type="entry name" value="WH_DNA-bd_sf"/>
</dbReference>
<dbReference type="PROSITE" id="PS51197">
    <property type="entry name" value="HTH_RRF2_2"/>
    <property type="match status" value="1"/>
</dbReference>
<dbReference type="RefSeq" id="WP_379880989.1">
    <property type="nucleotide sequence ID" value="NZ_JBHPON010000003.1"/>
</dbReference>
<dbReference type="PANTHER" id="PTHR33221:SF4">
    <property type="entry name" value="HTH-TYPE TRANSCRIPTIONAL REPRESSOR NSRR"/>
    <property type="match status" value="1"/>
</dbReference>
<reference evidence="2 3" key="1">
    <citation type="submission" date="2024-09" db="EMBL/GenBank/DDBJ databases">
        <authorList>
            <person name="Zhang Z.-H."/>
        </authorList>
    </citation>
    <scope>NUCLEOTIDE SEQUENCE [LARGE SCALE GENOMIC DNA]</scope>
    <source>
        <strain evidence="2 3">HHTR114</strain>
    </source>
</reference>
<dbReference type="Proteomes" id="UP001596116">
    <property type="component" value="Unassembled WGS sequence"/>
</dbReference>
<proteinExistence type="predicted"/>
<name>A0ABW1L3A2_9PROT</name>
<evidence type="ECO:0000256" key="1">
    <source>
        <dbReference type="ARBA" id="ARBA00023125"/>
    </source>
</evidence>
<sequence>MRLTTHTDYALRVLIYAAVEPESLCTIERISGAYGISRNHLMKVVQRLSDYGFLETVRGRGGGLKLAMPASKICVGDVVRKMEDDLAQAECFRQDQNSCVITSACGLKHALSKALDAYLDTLDQFTLADVTRKRKALSTLLDFKTVA</sequence>